<evidence type="ECO:0000313" key="2">
    <source>
        <dbReference type="EMBL" id="MCW2282240.1"/>
    </source>
</evidence>
<proteinExistence type="predicted"/>
<dbReference type="EMBL" id="JAOQNN010000003">
    <property type="protein sequence ID" value="MCW2282240.1"/>
    <property type="molecule type" value="Genomic_DNA"/>
</dbReference>
<dbReference type="InterPro" id="IPR001387">
    <property type="entry name" value="Cro/C1-type_HTH"/>
</dbReference>
<dbReference type="AlphaFoldDB" id="A0AAW5TSI9"/>
<evidence type="ECO:0000313" key="3">
    <source>
        <dbReference type="Proteomes" id="UP001207687"/>
    </source>
</evidence>
<dbReference type="CDD" id="cd00093">
    <property type="entry name" value="HTH_XRE"/>
    <property type="match status" value="1"/>
</dbReference>
<dbReference type="RefSeq" id="WP_264654131.1">
    <property type="nucleotide sequence ID" value="NZ_JAOQNN010000003.1"/>
</dbReference>
<dbReference type="SUPFAM" id="SSF47413">
    <property type="entry name" value="lambda repressor-like DNA-binding domains"/>
    <property type="match status" value="1"/>
</dbReference>
<dbReference type="GO" id="GO:0003677">
    <property type="term" value="F:DNA binding"/>
    <property type="evidence" value="ECO:0007669"/>
    <property type="project" value="InterPro"/>
</dbReference>
<gene>
    <name evidence="2" type="ORF">M2256_002785</name>
</gene>
<dbReference type="Pfam" id="PF21259">
    <property type="entry name" value="Rgg_C"/>
    <property type="match status" value="1"/>
</dbReference>
<protein>
    <submittedName>
        <fullName evidence="2">Rgg/GadR/MutR family transcriptional activator</fullName>
    </submittedName>
</protein>
<organism evidence="2 3">
    <name type="scientific">Lactococcus lactis</name>
    <dbReference type="NCBI Taxonomy" id="1358"/>
    <lineage>
        <taxon>Bacteria</taxon>
        <taxon>Bacillati</taxon>
        <taxon>Bacillota</taxon>
        <taxon>Bacilli</taxon>
        <taxon>Lactobacillales</taxon>
        <taxon>Streptococcaceae</taxon>
        <taxon>Lactococcus</taxon>
    </lineage>
</organism>
<dbReference type="Proteomes" id="UP001207687">
    <property type="component" value="Unassembled WGS sequence"/>
</dbReference>
<dbReference type="InterPro" id="IPR053163">
    <property type="entry name" value="HTH-type_regulator_Rgg"/>
</dbReference>
<dbReference type="PANTHER" id="PTHR37038">
    <property type="entry name" value="TRANSCRIPTIONAL REGULATOR-RELATED"/>
    <property type="match status" value="1"/>
</dbReference>
<feature type="domain" description="HTH-type transcriptional regulator Rgg C-terminal" evidence="1">
    <location>
        <begin position="115"/>
        <end position="266"/>
    </location>
</feature>
<name>A0AAW5TSI9_9LACT</name>
<accession>A0AAW5TSI9</accession>
<reference evidence="2" key="1">
    <citation type="submission" date="2023-08" db="EMBL/GenBank/DDBJ databases">
        <title>Genomic analyses of the natural microbiome of Caenorhabditis elegans.</title>
        <authorList>
            <person name="Samuel B."/>
        </authorList>
    </citation>
    <scope>NUCLEOTIDE SEQUENCE</scope>
    <source>
        <strain evidence="2">BIGb0220</strain>
    </source>
</reference>
<sequence>MIYKKYGQTFKQLRTQKKIKLNHFENLGISSSALCKFENGYSMLKFEKLIPALEKLSITLHEYENFLNNWQDSKSDTLIQNVKTAVMINDLKALPNFYQEALEMDEFFLALSIKNCYSALNDLEIEKLIDYLEEIKLWRYIDLFTLYLSLDFLKPSQIPFIIENFYLTNNEIFNSYEENNKLAEIVCQATMIFISSGYKELSDHFLKYLWLHQKNHSMYVRNFYFFVRGYWISEFEQKDKGINCMKHIIKILEFLDYPNIANYYKQLYKKYSKMTLR</sequence>
<evidence type="ECO:0000259" key="1">
    <source>
        <dbReference type="Pfam" id="PF21259"/>
    </source>
</evidence>
<dbReference type="NCBIfam" id="TIGR01716">
    <property type="entry name" value="RGG_Cterm"/>
    <property type="match status" value="1"/>
</dbReference>
<dbReference type="InterPro" id="IPR010982">
    <property type="entry name" value="Lambda_DNA-bd_dom_sf"/>
</dbReference>
<dbReference type="InterPro" id="IPR010057">
    <property type="entry name" value="Transcription_activator_Rgg_C"/>
</dbReference>
<comment type="caution">
    <text evidence="2">The sequence shown here is derived from an EMBL/GenBank/DDBJ whole genome shotgun (WGS) entry which is preliminary data.</text>
</comment>